<dbReference type="RefSeq" id="WP_273619206.1">
    <property type="nucleotide sequence ID" value="NZ_CP103868.1"/>
</dbReference>
<dbReference type="InterPro" id="IPR038157">
    <property type="entry name" value="FeoA_core_dom"/>
</dbReference>
<sequence>MTLDKLPVGQTARIVAVDWATLVEEEALRLRALGVDVGSKLSVSHRGVFGGADPLALRVGRMTVALRRAHARAMQVTLLENGLESGQ</sequence>
<evidence type="ECO:0000256" key="1">
    <source>
        <dbReference type="ARBA" id="ARBA00023004"/>
    </source>
</evidence>
<dbReference type="Pfam" id="PF04023">
    <property type="entry name" value="FeoA"/>
    <property type="match status" value="1"/>
</dbReference>
<reference evidence="3 4" key="1">
    <citation type="submission" date="2023-02" db="EMBL/GenBank/DDBJ databases">
        <title>Genome sequence of Novosphingobium humi KACC 19094.</title>
        <authorList>
            <person name="Kim S."/>
            <person name="Heo J."/>
            <person name="Kwon S.-W."/>
        </authorList>
    </citation>
    <scope>NUCLEOTIDE SEQUENCE [LARGE SCALE GENOMIC DNA]</scope>
    <source>
        <strain evidence="3 4">KACC 19094</strain>
    </source>
</reference>
<proteinExistence type="predicted"/>
<name>A0ABY7U0T2_9SPHN</name>
<keyword evidence="4" id="KW-1185">Reference proteome</keyword>
<dbReference type="InterPro" id="IPR008988">
    <property type="entry name" value="Transcriptional_repressor_C"/>
</dbReference>
<keyword evidence="1" id="KW-0408">Iron</keyword>
<dbReference type="EMBL" id="CP117417">
    <property type="protein sequence ID" value="WCT78906.1"/>
    <property type="molecule type" value="Genomic_DNA"/>
</dbReference>
<dbReference type="InterPro" id="IPR007167">
    <property type="entry name" value="Fe-transptr_FeoA-like"/>
</dbReference>
<dbReference type="Proteomes" id="UP001218231">
    <property type="component" value="Chromosome"/>
</dbReference>
<evidence type="ECO:0000313" key="3">
    <source>
        <dbReference type="EMBL" id="WCT78906.1"/>
    </source>
</evidence>
<organism evidence="3 4">
    <name type="scientific">Novosphingobium humi</name>
    <dbReference type="NCBI Taxonomy" id="2282397"/>
    <lineage>
        <taxon>Bacteria</taxon>
        <taxon>Pseudomonadati</taxon>
        <taxon>Pseudomonadota</taxon>
        <taxon>Alphaproteobacteria</taxon>
        <taxon>Sphingomonadales</taxon>
        <taxon>Sphingomonadaceae</taxon>
        <taxon>Novosphingobium</taxon>
    </lineage>
</organism>
<feature type="domain" description="Ferrous iron transporter FeoA-like" evidence="2">
    <location>
        <begin position="1"/>
        <end position="78"/>
    </location>
</feature>
<dbReference type="SUPFAM" id="SSF50037">
    <property type="entry name" value="C-terminal domain of transcriptional repressors"/>
    <property type="match status" value="1"/>
</dbReference>
<evidence type="ECO:0000259" key="2">
    <source>
        <dbReference type="SMART" id="SM00899"/>
    </source>
</evidence>
<accession>A0ABY7U0T2</accession>
<dbReference type="Gene3D" id="2.30.30.90">
    <property type="match status" value="1"/>
</dbReference>
<dbReference type="SMART" id="SM00899">
    <property type="entry name" value="FeoA"/>
    <property type="match status" value="1"/>
</dbReference>
<evidence type="ECO:0000313" key="4">
    <source>
        <dbReference type="Proteomes" id="UP001218231"/>
    </source>
</evidence>
<gene>
    <name evidence="3" type="ORF">PQ457_00835</name>
</gene>
<protein>
    <submittedName>
        <fullName evidence="3">FeoA family protein</fullName>
    </submittedName>
</protein>